<feature type="chain" id="PRO_5045077193" description="procollagen-proline 4-dioxygenase" evidence="14">
    <location>
        <begin position="23"/>
        <end position="504"/>
    </location>
</feature>
<dbReference type="Pfam" id="PF23558">
    <property type="entry name" value="TPR_P4H"/>
    <property type="match status" value="1"/>
</dbReference>
<evidence type="ECO:0000256" key="3">
    <source>
        <dbReference type="ARBA" id="ARBA00004319"/>
    </source>
</evidence>
<accession>A0A8C5FWV3</accession>
<evidence type="ECO:0000313" key="16">
    <source>
        <dbReference type="Ensembl" id="ENSGMOP00000067016.1"/>
    </source>
</evidence>
<evidence type="ECO:0000256" key="10">
    <source>
        <dbReference type="ARBA" id="ARBA00022964"/>
    </source>
</evidence>
<evidence type="ECO:0000256" key="1">
    <source>
        <dbReference type="ARBA" id="ARBA00001961"/>
    </source>
</evidence>
<evidence type="ECO:0000256" key="7">
    <source>
        <dbReference type="ARBA" id="ARBA00022803"/>
    </source>
</evidence>
<keyword evidence="9" id="KW-0847">Vitamin C</keyword>
<evidence type="ECO:0000313" key="17">
    <source>
        <dbReference type="Proteomes" id="UP000694546"/>
    </source>
</evidence>
<feature type="domain" description="Fe2OG dioxygenase" evidence="15">
    <location>
        <begin position="381"/>
        <end position="489"/>
    </location>
</feature>
<evidence type="ECO:0000256" key="5">
    <source>
        <dbReference type="ARBA" id="ARBA00012269"/>
    </source>
</evidence>
<sequence length="504" mass="57038">GAMRKLLSVVVWTLLCCSLSIQEDIFTSIGQMTDLIHTEKELVQSLKEYILAEESKLAAVKSWANKLDSLTQVSSSDPEGFLAHPVNAYKLMKRLHTEWSQLESLVLQDPSEGFISNISTHRPFFPDQEDEKGAAKALMRLQDTYQLDSESFSRGKLPGLHSNVLLTVDDCFDMGKTAYNDGDYYHSVLWMQQALRQLDMGEDSVASKATVLDYLSYSVYQMGDLPRAIELTLRLIGTYARPKDHLPEREVYEALCRGEGVQMTEKRRSGLFCRYHDGNRNPRLLLRPMMEEDEWDSPRIVRYLNALSHDEIETIKQLAKPNLARATVRDPKTGVLTTANYRVSKSSTMVFDYAWLEGEDDPVVARVNQRIEDITGLTVRTAELLQVANYGVGGQYEPHFDFSRKDEPDAFKRLGTGNRVATFLNYMSDVEAGGATVFPDFGAAIRPKKGTAVFWYNLFSSGEGDYRTRHAACPVLVGNKWVSNKWIHERGQEFRRPCGLTPGN</sequence>
<organism evidence="16 17">
    <name type="scientific">Gadus morhua</name>
    <name type="common">Atlantic cod</name>
    <dbReference type="NCBI Taxonomy" id="8049"/>
    <lineage>
        <taxon>Eukaryota</taxon>
        <taxon>Metazoa</taxon>
        <taxon>Chordata</taxon>
        <taxon>Craniata</taxon>
        <taxon>Vertebrata</taxon>
        <taxon>Euteleostomi</taxon>
        <taxon>Actinopterygii</taxon>
        <taxon>Neopterygii</taxon>
        <taxon>Teleostei</taxon>
        <taxon>Neoteleostei</taxon>
        <taxon>Acanthomorphata</taxon>
        <taxon>Zeiogadaria</taxon>
        <taxon>Gadariae</taxon>
        <taxon>Gadiformes</taxon>
        <taxon>Gadoidei</taxon>
        <taxon>Gadidae</taxon>
        <taxon>Gadus</taxon>
    </lineage>
</organism>
<evidence type="ECO:0000259" key="15">
    <source>
        <dbReference type="PROSITE" id="PS51471"/>
    </source>
</evidence>
<keyword evidence="17" id="KW-1185">Reference proteome</keyword>
<dbReference type="InterPro" id="IPR045054">
    <property type="entry name" value="P4HA-like"/>
</dbReference>
<keyword evidence="14" id="KW-0732">Signal</keyword>
<evidence type="ECO:0000256" key="14">
    <source>
        <dbReference type="SAM" id="SignalP"/>
    </source>
</evidence>
<evidence type="ECO:0000256" key="9">
    <source>
        <dbReference type="ARBA" id="ARBA00022896"/>
    </source>
</evidence>
<dbReference type="InterPro" id="IPR006620">
    <property type="entry name" value="Pro_4_hyd_alph"/>
</dbReference>
<dbReference type="InterPro" id="IPR013547">
    <property type="entry name" value="P4H_N"/>
</dbReference>
<gene>
    <name evidence="16" type="primary">p4ha2</name>
</gene>
<keyword evidence="8" id="KW-0256">Endoplasmic reticulum</keyword>
<comment type="subcellular location">
    <subcellularLocation>
        <location evidence="3">Endoplasmic reticulum lumen</location>
    </subcellularLocation>
</comment>
<evidence type="ECO:0000256" key="2">
    <source>
        <dbReference type="ARBA" id="ARBA00002035"/>
    </source>
</evidence>
<evidence type="ECO:0000256" key="11">
    <source>
        <dbReference type="ARBA" id="ARBA00023002"/>
    </source>
</evidence>
<keyword evidence="10" id="KW-0223">Dioxygenase</keyword>
<dbReference type="Ensembl" id="ENSGMOT00000043901.1">
    <property type="protein sequence ID" value="ENSGMOP00000067016.1"/>
    <property type="gene ID" value="ENSGMOG00000006035.2"/>
</dbReference>
<dbReference type="EC" id="1.14.11.2" evidence="5"/>
<feature type="signal peptide" evidence="14">
    <location>
        <begin position="1"/>
        <end position="22"/>
    </location>
</feature>
<name>A0A8C5FWV3_GADMO</name>
<protein>
    <recommendedName>
        <fullName evidence="5">procollagen-proline 4-dioxygenase</fullName>
        <ecNumber evidence="5">1.14.11.2</ecNumber>
    </recommendedName>
</protein>
<dbReference type="Gene3D" id="2.60.120.620">
    <property type="entry name" value="q2cbj1_9rhob like domain"/>
    <property type="match status" value="1"/>
</dbReference>
<evidence type="ECO:0000256" key="13">
    <source>
        <dbReference type="ARBA" id="ARBA00023180"/>
    </source>
</evidence>
<reference evidence="16" key="1">
    <citation type="submission" date="2025-08" db="UniProtKB">
        <authorList>
            <consortium name="Ensembl"/>
        </authorList>
    </citation>
    <scope>IDENTIFICATION</scope>
</reference>
<dbReference type="AlphaFoldDB" id="A0A8C5FWV3"/>
<keyword evidence="11" id="KW-0560">Oxidoreductase</keyword>
<dbReference type="GO" id="GO:0005788">
    <property type="term" value="C:endoplasmic reticulum lumen"/>
    <property type="evidence" value="ECO:0007669"/>
    <property type="project" value="UniProtKB-SubCell"/>
</dbReference>
<comment type="cofactor">
    <cofactor evidence="1">
        <name>L-ascorbate</name>
        <dbReference type="ChEBI" id="CHEBI:38290"/>
    </cofactor>
</comment>
<proteinExistence type="inferred from homology"/>
<dbReference type="InterPro" id="IPR044862">
    <property type="entry name" value="Pro_4_hyd_alph_FE2OG_OXY"/>
</dbReference>
<dbReference type="GO" id="GO:0031418">
    <property type="term" value="F:L-ascorbic acid binding"/>
    <property type="evidence" value="ECO:0007669"/>
    <property type="project" value="UniProtKB-KW"/>
</dbReference>
<keyword evidence="12" id="KW-0408">Iron</keyword>
<comment type="similarity">
    <text evidence="4">Belongs to the P4HA family.</text>
</comment>
<dbReference type="PANTHER" id="PTHR10869">
    <property type="entry name" value="PROLYL 4-HYDROXYLASE ALPHA SUBUNIT"/>
    <property type="match status" value="1"/>
</dbReference>
<reference evidence="16" key="2">
    <citation type="submission" date="2025-09" db="UniProtKB">
        <authorList>
            <consortium name="Ensembl"/>
        </authorList>
    </citation>
    <scope>IDENTIFICATION</scope>
</reference>
<dbReference type="GO" id="GO:0004656">
    <property type="term" value="F:procollagen-proline 4-dioxygenase activity"/>
    <property type="evidence" value="ECO:0007669"/>
    <property type="project" value="UniProtKB-EC"/>
</dbReference>
<evidence type="ECO:0000256" key="4">
    <source>
        <dbReference type="ARBA" id="ARBA00006511"/>
    </source>
</evidence>
<dbReference type="Gene3D" id="6.10.140.1460">
    <property type="match status" value="1"/>
</dbReference>
<dbReference type="Proteomes" id="UP000694546">
    <property type="component" value="Chromosome 7"/>
</dbReference>
<comment type="function">
    <text evidence="2">Catalyzes the post-translational formation of 4-hydroxyproline in -Xaa-Pro-Gly- sequences in collagens and other proteins.</text>
</comment>
<dbReference type="GO" id="GO:0005506">
    <property type="term" value="F:iron ion binding"/>
    <property type="evidence" value="ECO:0007669"/>
    <property type="project" value="InterPro"/>
</dbReference>
<keyword evidence="7" id="KW-0802">TPR repeat</keyword>
<keyword evidence="13" id="KW-0325">Glycoprotein</keyword>
<dbReference type="InterPro" id="IPR011990">
    <property type="entry name" value="TPR-like_helical_dom_sf"/>
</dbReference>
<dbReference type="GeneTree" id="ENSGT00940000157695"/>
<dbReference type="PANTHER" id="PTHR10869:SF244">
    <property type="entry name" value="PROLYL 4-HYDROXYLASE SUBUNIT ALPHA-2"/>
    <property type="match status" value="1"/>
</dbReference>
<dbReference type="Gene3D" id="1.25.40.10">
    <property type="entry name" value="Tetratricopeptide repeat domain"/>
    <property type="match status" value="1"/>
</dbReference>
<evidence type="ECO:0000256" key="6">
    <source>
        <dbReference type="ARBA" id="ARBA00022723"/>
    </source>
</evidence>
<dbReference type="Pfam" id="PF13640">
    <property type="entry name" value="2OG-FeII_Oxy_3"/>
    <property type="match status" value="1"/>
</dbReference>
<evidence type="ECO:0000256" key="8">
    <source>
        <dbReference type="ARBA" id="ARBA00022824"/>
    </source>
</evidence>
<dbReference type="InterPro" id="IPR005123">
    <property type="entry name" value="Oxoglu/Fe-dep_dioxygenase_dom"/>
</dbReference>
<dbReference type="Pfam" id="PF08336">
    <property type="entry name" value="P4Ha_N"/>
    <property type="match status" value="1"/>
</dbReference>
<keyword evidence="6" id="KW-0479">Metal-binding</keyword>
<dbReference type="SMART" id="SM00702">
    <property type="entry name" value="P4Hc"/>
    <property type="match status" value="1"/>
</dbReference>
<dbReference type="InterPro" id="IPR059068">
    <property type="entry name" value="TPR_P4H"/>
</dbReference>
<evidence type="ECO:0000256" key="12">
    <source>
        <dbReference type="ARBA" id="ARBA00023004"/>
    </source>
</evidence>
<dbReference type="PROSITE" id="PS51471">
    <property type="entry name" value="FE2OG_OXY"/>
    <property type="match status" value="1"/>
</dbReference>